<organism evidence="1 2">
    <name type="scientific">Rhizorhapis suberifaciens</name>
    <name type="common">corky root of lettuce</name>
    <dbReference type="NCBI Taxonomy" id="13656"/>
    <lineage>
        <taxon>Bacteria</taxon>
        <taxon>Pseudomonadati</taxon>
        <taxon>Pseudomonadota</taxon>
        <taxon>Alphaproteobacteria</taxon>
        <taxon>Sphingomonadales</taxon>
        <taxon>Sphingomonadaceae</taxon>
        <taxon>Rhizorhapis</taxon>
    </lineage>
</organism>
<sequence length="82" mass="8953">MDMVERIARVLAGQHFSRNAEGAAPPGTAVAEIVDEEWPDYVNDAVAVLKTMREPDAAMRAVDYAANGAWERMIQTALGRHA</sequence>
<accession>A0A840HTQ5</accession>
<dbReference type="EMBL" id="JACHOV010000004">
    <property type="protein sequence ID" value="MBB4640980.1"/>
    <property type="molecule type" value="Genomic_DNA"/>
</dbReference>
<proteinExistence type="predicted"/>
<gene>
    <name evidence="1" type="ORF">HNQ99_001284</name>
</gene>
<evidence type="ECO:0000313" key="1">
    <source>
        <dbReference type="EMBL" id="MBB4640980.1"/>
    </source>
</evidence>
<dbReference type="AlphaFoldDB" id="A0A840HTQ5"/>
<keyword evidence="2" id="KW-1185">Reference proteome</keyword>
<protein>
    <submittedName>
        <fullName evidence="1">Uncharacterized protein</fullName>
    </submittedName>
</protein>
<dbReference type="Proteomes" id="UP000575068">
    <property type="component" value="Unassembled WGS sequence"/>
</dbReference>
<dbReference type="RefSeq" id="WP_184474805.1">
    <property type="nucleotide sequence ID" value="NZ_JACHOV010000004.1"/>
</dbReference>
<evidence type="ECO:0000313" key="2">
    <source>
        <dbReference type="Proteomes" id="UP000575068"/>
    </source>
</evidence>
<reference evidence="1 2" key="1">
    <citation type="submission" date="2020-08" db="EMBL/GenBank/DDBJ databases">
        <title>Genomic Encyclopedia of Type Strains, Phase IV (KMG-IV): sequencing the most valuable type-strain genomes for metagenomic binning, comparative biology and taxonomic classification.</title>
        <authorList>
            <person name="Goeker M."/>
        </authorList>
    </citation>
    <scope>NUCLEOTIDE SEQUENCE [LARGE SCALE GENOMIC DNA]</scope>
    <source>
        <strain evidence="1 2">DSM 7465</strain>
    </source>
</reference>
<name>A0A840HTQ5_9SPHN</name>
<comment type="caution">
    <text evidence="1">The sequence shown here is derived from an EMBL/GenBank/DDBJ whole genome shotgun (WGS) entry which is preliminary data.</text>
</comment>